<dbReference type="InterPro" id="IPR025587">
    <property type="entry name" value="DUF4351"/>
</dbReference>
<proteinExistence type="predicted"/>
<gene>
    <name evidence="2" type="ORF">CKO31_23245</name>
</gene>
<dbReference type="PANTHER" id="PTHR35586">
    <property type="entry name" value="SLL1691 PROTEIN"/>
    <property type="match status" value="1"/>
</dbReference>
<keyword evidence="3" id="KW-1185">Reference proteome</keyword>
<dbReference type="RefSeq" id="WP_200242488.1">
    <property type="nucleotide sequence ID" value="NZ_NRRV01000098.1"/>
</dbReference>
<comment type="caution">
    <text evidence="2">The sequence shown here is derived from an EMBL/GenBank/DDBJ whole genome shotgun (WGS) entry which is preliminary data.</text>
</comment>
<sequence length="102" mass="11866">MFTYTYLPENLERQLWRDIQALKGAQAMRYITSVERIGRRIGWEEGKQEGEAALLVMLLSQRFGPLSEDTRARLEQADAAQLERWARRLLDAATLAEVFDEH</sequence>
<name>A0ABS1CNV6_9GAMM</name>
<reference evidence="2 3" key="1">
    <citation type="journal article" date="2020" name="Microorganisms">
        <title>Osmotic Adaptation and Compatible Solute Biosynthesis of Phototrophic Bacteria as Revealed from Genome Analyses.</title>
        <authorList>
            <person name="Imhoff J.F."/>
            <person name="Rahn T."/>
            <person name="Kunzel S."/>
            <person name="Keller A."/>
            <person name="Neulinger S.C."/>
        </authorList>
    </citation>
    <scope>NUCLEOTIDE SEQUENCE [LARGE SCALE GENOMIC DNA]</scope>
    <source>
        <strain evidence="2 3">DSM 6210</strain>
    </source>
</reference>
<dbReference type="EMBL" id="NRRV01000098">
    <property type="protein sequence ID" value="MBK1633606.1"/>
    <property type="molecule type" value="Genomic_DNA"/>
</dbReference>
<feature type="domain" description="DUF4351" evidence="1">
    <location>
        <begin position="44"/>
        <end position="97"/>
    </location>
</feature>
<dbReference type="PANTHER" id="PTHR35586:SF1">
    <property type="entry name" value="SLL1691 PROTEIN"/>
    <property type="match status" value="1"/>
</dbReference>
<dbReference type="Pfam" id="PF14261">
    <property type="entry name" value="DUF4351"/>
    <property type="match status" value="1"/>
</dbReference>
<protein>
    <recommendedName>
        <fullName evidence="1">DUF4351 domain-containing protein</fullName>
    </recommendedName>
</protein>
<evidence type="ECO:0000313" key="2">
    <source>
        <dbReference type="EMBL" id="MBK1633606.1"/>
    </source>
</evidence>
<accession>A0ABS1CNV6</accession>
<dbReference type="Proteomes" id="UP000748752">
    <property type="component" value="Unassembled WGS sequence"/>
</dbReference>
<evidence type="ECO:0000259" key="1">
    <source>
        <dbReference type="Pfam" id="PF14261"/>
    </source>
</evidence>
<organism evidence="2 3">
    <name type="scientific">Thiohalocapsa halophila</name>
    <dbReference type="NCBI Taxonomy" id="69359"/>
    <lineage>
        <taxon>Bacteria</taxon>
        <taxon>Pseudomonadati</taxon>
        <taxon>Pseudomonadota</taxon>
        <taxon>Gammaproteobacteria</taxon>
        <taxon>Chromatiales</taxon>
        <taxon>Chromatiaceae</taxon>
        <taxon>Thiohalocapsa</taxon>
    </lineage>
</organism>
<evidence type="ECO:0000313" key="3">
    <source>
        <dbReference type="Proteomes" id="UP000748752"/>
    </source>
</evidence>